<feature type="chain" id="PRO_5012874168" evidence="1">
    <location>
        <begin position="25"/>
        <end position="157"/>
    </location>
</feature>
<keyword evidence="1" id="KW-0732">Signal</keyword>
<dbReference type="AlphaFoldDB" id="A0A249K8M9"/>
<sequence>MKKLLAVALTVALGSFVLTPVANALGTPKPQPVITWSWEDGADKGHRDFSEDDYDIASDMPSLQVTVTPAGTGRRVILETYDVYLQTWSEELATRTSAVGVALFQVSPYCTDEFGSAPAWCDHDKTYRIRVLKSGTQKTVSSKPFVVSFISSEEGTF</sequence>
<name>A0A249K8M9_9ACTN</name>
<organism evidence="2 3">
    <name type="scientific">Candidatus Nanopelagicus hibericus</name>
    <dbReference type="NCBI Taxonomy" id="1884915"/>
    <lineage>
        <taxon>Bacteria</taxon>
        <taxon>Bacillati</taxon>
        <taxon>Actinomycetota</taxon>
        <taxon>Actinomycetes</taxon>
        <taxon>Candidatus Nanopelagicales</taxon>
        <taxon>Candidatus Nanopelagicaceae</taxon>
        <taxon>Candidatus Nanopelagicus</taxon>
    </lineage>
</organism>
<gene>
    <name evidence="2" type="ORF">B1s21160_01990</name>
</gene>
<evidence type="ECO:0000313" key="3">
    <source>
        <dbReference type="Proteomes" id="UP000217171"/>
    </source>
</evidence>
<feature type="signal peptide" evidence="1">
    <location>
        <begin position="1"/>
        <end position="24"/>
    </location>
</feature>
<proteinExistence type="predicted"/>
<dbReference type="Proteomes" id="UP000217171">
    <property type="component" value="Chromosome"/>
</dbReference>
<evidence type="ECO:0000313" key="2">
    <source>
        <dbReference type="EMBL" id="ASY13122.1"/>
    </source>
</evidence>
<accession>A0A249K8M9</accession>
<dbReference type="EMBL" id="CP016771">
    <property type="protein sequence ID" value="ASY13122.1"/>
    <property type="molecule type" value="Genomic_DNA"/>
</dbReference>
<dbReference type="RefSeq" id="WP_095672208.1">
    <property type="nucleotide sequence ID" value="NZ_CP016771.1"/>
</dbReference>
<dbReference type="KEGG" id="nhi:B1s21160_01990"/>
<keyword evidence="3" id="KW-1185">Reference proteome</keyword>
<reference evidence="2 3" key="1">
    <citation type="submission" date="2016-07" db="EMBL/GenBank/DDBJ databases">
        <title>High microdiversification within the ubiquitous acI lineage of Actinobacteria.</title>
        <authorList>
            <person name="Neuenschwander S.M."/>
            <person name="Salcher M."/>
            <person name="Ghai R."/>
            <person name="Pernthaler J."/>
        </authorList>
    </citation>
    <scope>NUCLEOTIDE SEQUENCE [LARGE SCALE GENOMIC DNA]</scope>
    <source>
        <strain evidence="2">MMS-21-160</strain>
    </source>
</reference>
<protein>
    <submittedName>
        <fullName evidence="2">Uncharacterized protein</fullName>
    </submittedName>
</protein>
<evidence type="ECO:0000256" key="1">
    <source>
        <dbReference type="SAM" id="SignalP"/>
    </source>
</evidence>